<dbReference type="AlphaFoldDB" id="A0A2Z4G819"/>
<sequence>MAKVSIITITYNAEKVLERTIKSVVSQAFRDFEYIIVDGDSKDGTKAICEQYSQHIDIFSSEKDDGIYDAMNKGLRLANGDFVWFMNAGDEIATSKTLSNIFSKVSAKTDLVYGDALFVNDDGVARGLRSVLTPHKLKADINWRDLRFGMLVCHQSLLVHRSIAPTYIIDNFSADVDWEIKSFKASTNQVFLEEPLANFLEGGVSNQQLEKSLKDRFIVLKNHFGLIPTLFNHLIILVRGLKKIWTSKGKYW</sequence>
<name>A0A2Z4G819_9BACT</name>
<dbReference type="PANTHER" id="PTHR43685">
    <property type="entry name" value="GLYCOSYLTRANSFERASE"/>
    <property type="match status" value="1"/>
</dbReference>
<dbReference type="PANTHER" id="PTHR43685:SF2">
    <property type="entry name" value="GLYCOSYLTRANSFERASE 2-LIKE DOMAIN-CONTAINING PROTEIN"/>
    <property type="match status" value="1"/>
</dbReference>
<dbReference type="EMBL" id="CP029480">
    <property type="protein sequence ID" value="AWV97245.1"/>
    <property type="molecule type" value="Genomic_DNA"/>
</dbReference>
<dbReference type="SUPFAM" id="SSF53448">
    <property type="entry name" value="Nucleotide-diphospho-sugar transferases"/>
    <property type="match status" value="1"/>
</dbReference>
<feature type="domain" description="Glycosyltransferase 2-like" evidence="1">
    <location>
        <begin position="5"/>
        <end position="154"/>
    </location>
</feature>
<keyword evidence="3" id="KW-1185">Reference proteome</keyword>
<reference evidence="2 3" key="1">
    <citation type="submission" date="2018-05" db="EMBL/GenBank/DDBJ databases">
        <title>Complete genome sequence of Arcticibacterium luteifluviistationis SM1504T, a cytophagaceae bacterium isolated from Arctic surface seawater.</title>
        <authorList>
            <person name="Li Y."/>
            <person name="Qin Q.-L."/>
        </authorList>
    </citation>
    <scope>NUCLEOTIDE SEQUENCE [LARGE SCALE GENOMIC DNA]</scope>
    <source>
        <strain evidence="2 3">SM1504</strain>
    </source>
</reference>
<dbReference type="KEGG" id="als:DJ013_03285"/>
<evidence type="ECO:0000313" key="3">
    <source>
        <dbReference type="Proteomes" id="UP000249873"/>
    </source>
</evidence>
<accession>A0A2Z4G819</accession>
<dbReference type="GO" id="GO:0016740">
    <property type="term" value="F:transferase activity"/>
    <property type="evidence" value="ECO:0007669"/>
    <property type="project" value="UniProtKB-KW"/>
</dbReference>
<protein>
    <submittedName>
        <fullName evidence="2">Glycosyl transferase</fullName>
    </submittedName>
</protein>
<dbReference type="InterPro" id="IPR001173">
    <property type="entry name" value="Glyco_trans_2-like"/>
</dbReference>
<dbReference type="InterPro" id="IPR029044">
    <property type="entry name" value="Nucleotide-diphossugar_trans"/>
</dbReference>
<proteinExistence type="predicted"/>
<dbReference type="Gene3D" id="3.90.550.10">
    <property type="entry name" value="Spore Coat Polysaccharide Biosynthesis Protein SpsA, Chain A"/>
    <property type="match status" value="1"/>
</dbReference>
<gene>
    <name evidence="2" type="ORF">DJ013_03285</name>
</gene>
<dbReference type="InterPro" id="IPR050834">
    <property type="entry name" value="Glycosyltransf_2"/>
</dbReference>
<dbReference type="Pfam" id="PF00535">
    <property type="entry name" value="Glycos_transf_2"/>
    <property type="match status" value="1"/>
</dbReference>
<evidence type="ECO:0000313" key="2">
    <source>
        <dbReference type="EMBL" id="AWV97245.1"/>
    </source>
</evidence>
<dbReference type="CDD" id="cd06433">
    <property type="entry name" value="GT_2_WfgS_like"/>
    <property type="match status" value="1"/>
</dbReference>
<evidence type="ECO:0000259" key="1">
    <source>
        <dbReference type="Pfam" id="PF00535"/>
    </source>
</evidence>
<organism evidence="2 3">
    <name type="scientific">Arcticibacterium luteifluviistationis</name>
    <dbReference type="NCBI Taxonomy" id="1784714"/>
    <lineage>
        <taxon>Bacteria</taxon>
        <taxon>Pseudomonadati</taxon>
        <taxon>Bacteroidota</taxon>
        <taxon>Cytophagia</taxon>
        <taxon>Cytophagales</taxon>
        <taxon>Leadbetterellaceae</taxon>
        <taxon>Arcticibacterium</taxon>
    </lineage>
</organism>
<dbReference type="Proteomes" id="UP000249873">
    <property type="component" value="Chromosome"/>
</dbReference>
<keyword evidence="2" id="KW-0808">Transferase</keyword>
<dbReference type="RefSeq" id="WP_111370347.1">
    <property type="nucleotide sequence ID" value="NZ_CP029480.1"/>
</dbReference>
<dbReference type="OrthoDB" id="9788101at2"/>